<dbReference type="InterPro" id="IPR000834">
    <property type="entry name" value="Peptidase_M14"/>
</dbReference>
<dbReference type="Bgee" id="ENSNBRG00000017158">
    <property type="expression patterns" value="Expressed in mesonephros and 8 other cell types or tissues"/>
</dbReference>
<evidence type="ECO:0000256" key="3">
    <source>
        <dbReference type="PROSITE-ProRule" id="PRU01379"/>
    </source>
</evidence>
<dbReference type="PROSITE" id="PS52035">
    <property type="entry name" value="PEPTIDASE_M14"/>
    <property type="match status" value="1"/>
</dbReference>
<dbReference type="AlphaFoldDB" id="A0A3Q4HXG5"/>
<dbReference type="Proteomes" id="UP000261580">
    <property type="component" value="Unassembled WGS sequence"/>
</dbReference>
<evidence type="ECO:0000313" key="6">
    <source>
        <dbReference type="Proteomes" id="UP000261580"/>
    </source>
</evidence>
<dbReference type="SMART" id="SM00631">
    <property type="entry name" value="Zn_pept"/>
    <property type="match status" value="1"/>
</dbReference>
<dbReference type="SUPFAM" id="SSF53187">
    <property type="entry name" value="Zn-dependent exopeptidases"/>
    <property type="match status" value="1"/>
</dbReference>
<name>A0A3Q4HXG5_NEOBR</name>
<dbReference type="GO" id="GO:0008270">
    <property type="term" value="F:zinc ion binding"/>
    <property type="evidence" value="ECO:0007669"/>
    <property type="project" value="InterPro"/>
</dbReference>
<dbReference type="Gene3D" id="3.40.630.10">
    <property type="entry name" value="Zn peptidases"/>
    <property type="match status" value="1"/>
</dbReference>
<keyword evidence="6" id="KW-1185">Reference proteome</keyword>
<reference evidence="5" key="2">
    <citation type="submission" date="2025-09" db="UniProtKB">
        <authorList>
            <consortium name="Ensembl"/>
        </authorList>
    </citation>
    <scope>IDENTIFICATION</scope>
</reference>
<protein>
    <recommendedName>
        <fullName evidence="4">Peptidase M14 domain-containing protein</fullName>
    </recommendedName>
</protein>
<dbReference type="InterPro" id="IPR050753">
    <property type="entry name" value="Peptidase_M14_domain"/>
</dbReference>
<proteinExistence type="inferred from homology"/>
<comment type="similarity">
    <text evidence="1 3">Belongs to the peptidase M14 family.</text>
</comment>
<organism evidence="5 6">
    <name type="scientific">Neolamprologus brichardi</name>
    <name type="common">Fairy cichlid</name>
    <name type="synonym">Lamprologus brichardi</name>
    <dbReference type="NCBI Taxonomy" id="32507"/>
    <lineage>
        <taxon>Eukaryota</taxon>
        <taxon>Metazoa</taxon>
        <taxon>Chordata</taxon>
        <taxon>Craniata</taxon>
        <taxon>Vertebrata</taxon>
        <taxon>Euteleostomi</taxon>
        <taxon>Actinopterygii</taxon>
        <taxon>Neopterygii</taxon>
        <taxon>Teleostei</taxon>
        <taxon>Neoteleostei</taxon>
        <taxon>Acanthomorphata</taxon>
        <taxon>Ovalentaria</taxon>
        <taxon>Cichlomorphae</taxon>
        <taxon>Cichliformes</taxon>
        <taxon>Cichlidae</taxon>
        <taxon>African cichlids</taxon>
        <taxon>Pseudocrenilabrinae</taxon>
        <taxon>Lamprologini</taxon>
        <taxon>Neolamprologus</taxon>
    </lineage>
</organism>
<dbReference type="GeneTree" id="ENSGT00940000158323"/>
<evidence type="ECO:0000313" key="5">
    <source>
        <dbReference type="Ensembl" id="ENSNBRP00000022412.1"/>
    </source>
</evidence>
<dbReference type="PANTHER" id="PTHR11532">
    <property type="entry name" value="PROTEASE M14 CARBOXYPEPTIDASE"/>
    <property type="match status" value="1"/>
</dbReference>
<dbReference type="Pfam" id="PF00246">
    <property type="entry name" value="Peptidase_M14"/>
    <property type="match status" value="1"/>
</dbReference>
<reference evidence="5" key="1">
    <citation type="submission" date="2025-08" db="UniProtKB">
        <authorList>
            <consortium name="Ensembl"/>
        </authorList>
    </citation>
    <scope>IDENTIFICATION</scope>
</reference>
<dbReference type="GO" id="GO:0016485">
    <property type="term" value="P:protein processing"/>
    <property type="evidence" value="ECO:0007669"/>
    <property type="project" value="TreeGrafter"/>
</dbReference>
<dbReference type="GO" id="GO:0000977">
    <property type="term" value="F:RNA polymerase II transcription regulatory region sequence-specific DNA binding"/>
    <property type="evidence" value="ECO:0007669"/>
    <property type="project" value="TreeGrafter"/>
</dbReference>
<feature type="domain" description="Peptidase M14" evidence="4">
    <location>
        <begin position="1"/>
        <end position="137"/>
    </location>
</feature>
<dbReference type="Ensembl" id="ENSNBRT00000023006.1">
    <property type="protein sequence ID" value="ENSNBRP00000022412.1"/>
    <property type="gene ID" value="ENSNBRG00000017158.1"/>
</dbReference>
<evidence type="ECO:0000256" key="1">
    <source>
        <dbReference type="ARBA" id="ARBA00005988"/>
    </source>
</evidence>
<evidence type="ECO:0000259" key="4">
    <source>
        <dbReference type="PROSITE" id="PS52035"/>
    </source>
</evidence>
<dbReference type="GO" id="GO:0005615">
    <property type="term" value="C:extracellular space"/>
    <property type="evidence" value="ECO:0007669"/>
    <property type="project" value="TreeGrafter"/>
</dbReference>
<dbReference type="InterPro" id="IPR008969">
    <property type="entry name" value="CarboxyPept-like_regulatory"/>
</dbReference>
<dbReference type="GO" id="GO:0001227">
    <property type="term" value="F:DNA-binding transcription repressor activity, RNA polymerase II-specific"/>
    <property type="evidence" value="ECO:0007669"/>
    <property type="project" value="TreeGrafter"/>
</dbReference>
<dbReference type="PANTHER" id="PTHR11532:SF48">
    <property type="entry name" value="ADIPOCYTE ENHANCER-BINDING PROTEIN 1"/>
    <property type="match status" value="1"/>
</dbReference>
<keyword evidence="2" id="KW-0325">Glycoprotein</keyword>
<dbReference type="Gene3D" id="2.60.40.1120">
    <property type="entry name" value="Carboxypeptidase-like, regulatory domain"/>
    <property type="match status" value="1"/>
</dbReference>
<dbReference type="SUPFAM" id="SSF49464">
    <property type="entry name" value="Carboxypeptidase regulatory domain-like"/>
    <property type="match status" value="1"/>
</dbReference>
<evidence type="ECO:0000256" key="2">
    <source>
        <dbReference type="ARBA" id="ARBA00023180"/>
    </source>
</evidence>
<sequence>MKSYPFVLGANFQGGERIVAYPYDSLRLKKPAENEPRVTADESLFRWLAISYASTHLTMTHSHHGSCQGDTPGGGLGIVNRAKWKPVTGSMNDFSYLHTNCLELSIFLGCDKFPHQSELAYEWEKNREAMLIFMEQVHRGIRGIVKDQQGNPIANATVSIEGINHDVTTGQYTSIRLNIVPTMQHCSAGSRSHSFLITTSDPDGYRTEKNRLRNRNQMFQCP</sequence>
<dbReference type="GO" id="GO:0004181">
    <property type="term" value="F:metallocarboxypeptidase activity"/>
    <property type="evidence" value="ECO:0007669"/>
    <property type="project" value="InterPro"/>
</dbReference>
<comment type="caution">
    <text evidence="3">Lacks conserved residue(s) required for the propagation of feature annotation.</text>
</comment>
<dbReference type="GO" id="GO:0006518">
    <property type="term" value="P:peptide metabolic process"/>
    <property type="evidence" value="ECO:0007669"/>
    <property type="project" value="TreeGrafter"/>
</dbReference>
<accession>A0A3Q4HXG5</accession>